<reference evidence="1 2" key="1">
    <citation type="submission" date="2015-06" db="EMBL/GenBank/DDBJ databases">
        <title>Talaromyces atroroseus IBT 11181 draft genome.</title>
        <authorList>
            <person name="Rasmussen K.B."/>
            <person name="Rasmussen S."/>
            <person name="Petersen B."/>
            <person name="Sicheritz-Ponten T."/>
            <person name="Mortensen U.H."/>
            <person name="Thrane U."/>
        </authorList>
    </citation>
    <scope>NUCLEOTIDE SEQUENCE [LARGE SCALE GENOMIC DNA]</scope>
    <source>
        <strain evidence="1 2">IBT 11181</strain>
    </source>
</reference>
<dbReference type="OrthoDB" id="5411041at2759"/>
<dbReference type="Proteomes" id="UP000214365">
    <property type="component" value="Unassembled WGS sequence"/>
</dbReference>
<name>A0A225AFC1_TALAT</name>
<dbReference type="EMBL" id="LFMY01000011">
    <property type="protein sequence ID" value="OKL57813.1"/>
    <property type="molecule type" value="Genomic_DNA"/>
</dbReference>
<proteinExistence type="predicted"/>
<dbReference type="GeneID" id="31006715"/>
<organism evidence="1 2">
    <name type="scientific">Talaromyces atroroseus</name>
    <dbReference type="NCBI Taxonomy" id="1441469"/>
    <lineage>
        <taxon>Eukaryota</taxon>
        <taxon>Fungi</taxon>
        <taxon>Dikarya</taxon>
        <taxon>Ascomycota</taxon>
        <taxon>Pezizomycotina</taxon>
        <taxon>Eurotiomycetes</taxon>
        <taxon>Eurotiomycetidae</taxon>
        <taxon>Eurotiales</taxon>
        <taxon>Trichocomaceae</taxon>
        <taxon>Talaromyces</taxon>
        <taxon>Talaromyces sect. Trachyspermi</taxon>
    </lineage>
</organism>
<accession>A0A225AFC1</accession>
<keyword evidence="2" id="KW-1185">Reference proteome</keyword>
<dbReference type="AlphaFoldDB" id="A0A225AFC1"/>
<comment type="caution">
    <text evidence="1">The sequence shown here is derived from an EMBL/GenBank/DDBJ whole genome shotgun (WGS) entry which is preliminary data.</text>
</comment>
<evidence type="ECO:0000313" key="2">
    <source>
        <dbReference type="Proteomes" id="UP000214365"/>
    </source>
</evidence>
<sequence length="210" mass="23946">MSAPDSPDTSLQSTRESDYFKFKRIAAWTFVVASPVLIALPPRKLDLNTVALSAAFAVSANHLYRDSNPYGRGIIDDVGVKYLGKSAEPPRSQGIANLFNALPTEKAQEVQARLRASKEAAIHNEDELEKYKINRRFEDRSLPEKIWMGSEPEGWKEKRLREEQKALDEGKGYGDLIMDHIWEVWNWGKPADQKKREEIAQRDKDNEESS</sequence>
<gene>
    <name evidence="1" type="ORF">UA08_06959</name>
</gene>
<evidence type="ECO:0000313" key="1">
    <source>
        <dbReference type="EMBL" id="OKL57813.1"/>
    </source>
</evidence>
<dbReference type="RefSeq" id="XP_020117934.1">
    <property type="nucleotide sequence ID" value="XM_020262283.1"/>
</dbReference>
<protein>
    <submittedName>
        <fullName evidence="1">Uncharacterized protein</fullName>
    </submittedName>
</protein>